<comment type="subcellular location">
    <subcellularLocation>
        <location evidence="1">Membrane</location>
        <topology evidence="1">Multi-pass membrane protein</topology>
    </subcellularLocation>
</comment>
<gene>
    <name evidence="6" type="ORF">FSP39_012749</name>
</gene>
<proteinExistence type="predicted"/>
<evidence type="ECO:0000256" key="3">
    <source>
        <dbReference type="ARBA" id="ARBA00022989"/>
    </source>
</evidence>
<feature type="transmembrane region" description="Helical" evidence="5">
    <location>
        <begin position="115"/>
        <end position="136"/>
    </location>
</feature>
<dbReference type="Gene3D" id="1.20.1250.20">
    <property type="entry name" value="MFS general substrate transporter like domains"/>
    <property type="match status" value="1"/>
</dbReference>
<reference evidence="6" key="1">
    <citation type="submission" date="2019-08" db="EMBL/GenBank/DDBJ databases">
        <title>The improved chromosome-level genome for the pearl oyster Pinctada fucata martensii using PacBio sequencing and Hi-C.</title>
        <authorList>
            <person name="Zheng Z."/>
        </authorList>
    </citation>
    <scope>NUCLEOTIDE SEQUENCE</scope>
    <source>
        <strain evidence="6">ZZ-2019</strain>
        <tissue evidence="6">Adductor muscle</tissue>
    </source>
</reference>
<feature type="transmembrane region" description="Helical" evidence="5">
    <location>
        <begin position="143"/>
        <end position="165"/>
    </location>
</feature>
<evidence type="ECO:0000256" key="1">
    <source>
        <dbReference type="ARBA" id="ARBA00004141"/>
    </source>
</evidence>
<feature type="transmembrane region" description="Helical" evidence="5">
    <location>
        <begin position="238"/>
        <end position="260"/>
    </location>
</feature>
<comment type="caution">
    <text evidence="6">The sequence shown here is derived from an EMBL/GenBank/DDBJ whole genome shotgun (WGS) entry which is preliminary data.</text>
</comment>
<feature type="transmembrane region" description="Helical" evidence="5">
    <location>
        <begin position="364"/>
        <end position="384"/>
    </location>
</feature>
<keyword evidence="3 5" id="KW-1133">Transmembrane helix</keyword>
<dbReference type="InterPro" id="IPR036259">
    <property type="entry name" value="MFS_trans_sf"/>
</dbReference>
<evidence type="ECO:0000256" key="5">
    <source>
        <dbReference type="SAM" id="Phobius"/>
    </source>
</evidence>
<evidence type="ECO:0000256" key="4">
    <source>
        <dbReference type="ARBA" id="ARBA00023136"/>
    </source>
</evidence>
<dbReference type="GO" id="GO:0022857">
    <property type="term" value="F:transmembrane transporter activity"/>
    <property type="evidence" value="ECO:0007669"/>
    <property type="project" value="InterPro"/>
</dbReference>
<dbReference type="GO" id="GO:0016020">
    <property type="term" value="C:membrane"/>
    <property type="evidence" value="ECO:0007669"/>
    <property type="project" value="UniProtKB-SubCell"/>
</dbReference>
<name>A0AA88Y6E0_PINIB</name>
<keyword evidence="2 5" id="KW-0812">Transmembrane</keyword>
<organism evidence="6 7">
    <name type="scientific">Pinctada imbricata</name>
    <name type="common">Atlantic pearl-oyster</name>
    <name type="synonym">Pinctada martensii</name>
    <dbReference type="NCBI Taxonomy" id="66713"/>
    <lineage>
        <taxon>Eukaryota</taxon>
        <taxon>Metazoa</taxon>
        <taxon>Spiralia</taxon>
        <taxon>Lophotrochozoa</taxon>
        <taxon>Mollusca</taxon>
        <taxon>Bivalvia</taxon>
        <taxon>Autobranchia</taxon>
        <taxon>Pteriomorphia</taxon>
        <taxon>Pterioida</taxon>
        <taxon>Pterioidea</taxon>
        <taxon>Pteriidae</taxon>
        <taxon>Pinctada</taxon>
    </lineage>
</organism>
<dbReference type="SUPFAM" id="SSF103473">
    <property type="entry name" value="MFS general substrate transporter"/>
    <property type="match status" value="1"/>
</dbReference>
<dbReference type="EMBL" id="VSWD01000009">
    <property type="protein sequence ID" value="KAK3093213.1"/>
    <property type="molecule type" value="Genomic_DNA"/>
</dbReference>
<dbReference type="Proteomes" id="UP001186944">
    <property type="component" value="Unassembled WGS sequence"/>
</dbReference>
<dbReference type="PANTHER" id="PTHR23507">
    <property type="entry name" value="ZGC:174356"/>
    <property type="match status" value="1"/>
</dbReference>
<evidence type="ECO:0000256" key="2">
    <source>
        <dbReference type="ARBA" id="ARBA00022692"/>
    </source>
</evidence>
<dbReference type="PANTHER" id="PTHR23507:SF1">
    <property type="entry name" value="FI18259P1-RELATED"/>
    <property type="match status" value="1"/>
</dbReference>
<evidence type="ECO:0000313" key="6">
    <source>
        <dbReference type="EMBL" id="KAK3093213.1"/>
    </source>
</evidence>
<accession>A0AA88Y6E0</accession>
<evidence type="ECO:0000313" key="7">
    <source>
        <dbReference type="Proteomes" id="UP001186944"/>
    </source>
</evidence>
<dbReference type="Pfam" id="PF07690">
    <property type="entry name" value="MFS_1"/>
    <property type="match status" value="1"/>
</dbReference>
<dbReference type="AlphaFoldDB" id="A0AA88Y6E0"/>
<keyword evidence="7" id="KW-1185">Reference proteome</keyword>
<feature type="transmembrane region" description="Helical" evidence="5">
    <location>
        <begin position="171"/>
        <end position="196"/>
    </location>
</feature>
<sequence>MDNFINASESTETDGGKTDSEYNIRINTKIEKLEKTVSYKHYSVLPIVVIFMYAFFSTSTTMILFGPFSIGMTLFPNKSSANTYGRSSSLCTVNTSSEEFKDSIIVNEYASVLNIYFTLASGLPSIISNVLFGAFSDYFGRKFLFIIPIIGSLVKNIACIVGIYYKMNYLVLIAGFLVEGITGVFFSMLLGGFAVVADITESDQRRSLGIALLTLGIGVSTVVGSAGTGYFISATNSFIWPLVLSCGLLVLCLFIAICILPETYIVEGDKEKNCRVVTTYIKEVFGFYYKKSSNRGMYNLCIWAFIFTNCEWKNNCRDVVSTESPILLEHYRGALLGSVAAIETACYMGGTVLTNAVYAKTESIMGGFVFFVMGGCSFLSMVLLL</sequence>
<feature type="transmembrane region" description="Helical" evidence="5">
    <location>
        <begin position="42"/>
        <end position="65"/>
    </location>
</feature>
<keyword evidence="4 5" id="KW-0472">Membrane</keyword>
<protein>
    <submittedName>
        <fullName evidence="6">Uncharacterized protein</fullName>
    </submittedName>
</protein>
<feature type="transmembrane region" description="Helical" evidence="5">
    <location>
        <begin position="208"/>
        <end position="232"/>
    </location>
</feature>
<dbReference type="InterPro" id="IPR011701">
    <property type="entry name" value="MFS"/>
</dbReference>